<evidence type="ECO:0000313" key="1">
    <source>
        <dbReference type="EMBL" id="QJH92991.1"/>
    </source>
</evidence>
<accession>A0A6M3X5G6</accession>
<proteinExistence type="predicted"/>
<dbReference type="AlphaFoldDB" id="A0A6M3X5G6"/>
<name>A0A6M3X5G6_9ZZZZ</name>
<reference evidence="1" key="1">
    <citation type="submission" date="2020-03" db="EMBL/GenBank/DDBJ databases">
        <title>The deep terrestrial virosphere.</title>
        <authorList>
            <person name="Holmfeldt K."/>
            <person name="Nilsson E."/>
            <person name="Simone D."/>
            <person name="Lopez-Fernandez M."/>
            <person name="Wu X."/>
            <person name="de Brujin I."/>
            <person name="Lundin D."/>
            <person name="Andersson A."/>
            <person name="Bertilsson S."/>
            <person name="Dopson M."/>
        </authorList>
    </citation>
    <scope>NUCLEOTIDE SEQUENCE</scope>
    <source>
        <strain evidence="1">MM171B02484</strain>
    </source>
</reference>
<dbReference type="EMBL" id="MT143937">
    <property type="protein sequence ID" value="QJH92991.1"/>
    <property type="molecule type" value="Genomic_DNA"/>
</dbReference>
<sequence>MPGHINYSILPEHIRDGAQRYIEDGVPPGGFLRAAFEDKLVSSFALADETNIQRMFDIAMFLYNEAPLTCRGSKEEVDRWIEIGGLNGRNIEEKPNDPI</sequence>
<protein>
    <submittedName>
        <fullName evidence="1">Uncharacterized protein</fullName>
    </submittedName>
</protein>
<gene>
    <name evidence="1" type="ORF">MM171B02484_0007</name>
</gene>
<organism evidence="1">
    <name type="scientific">viral metagenome</name>
    <dbReference type="NCBI Taxonomy" id="1070528"/>
    <lineage>
        <taxon>unclassified sequences</taxon>
        <taxon>metagenomes</taxon>
        <taxon>organismal metagenomes</taxon>
    </lineage>
</organism>